<keyword evidence="2" id="KW-0227">DNA damage</keyword>
<dbReference type="Pfam" id="PF04098">
    <property type="entry name" value="Rad52_Rad22"/>
    <property type="match status" value="1"/>
</dbReference>
<dbReference type="GO" id="GO:0045002">
    <property type="term" value="P:double-strand break repair via single-strand annealing"/>
    <property type="evidence" value="ECO:0007669"/>
    <property type="project" value="TreeGrafter"/>
</dbReference>
<dbReference type="Proteomes" id="UP000092666">
    <property type="component" value="Unassembled WGS sequence"/>
</dbReference>
<evidence type="ECO:0000256" key="5">
    <source>
        <dbReference type="SAM" id="MobiDB-lite"/>
    </source>
</evidence>
<dbReference type="InterPro" id="IPR041247">
    <property type="entry name" value="Rad52_fam"/>
</dbReference>
<dbReference type="SUPFAM" id="SSF54768">
    <property type="entry name" value="dsRNA-binding domain-like"/>
    <property type="match status" value="1"/>
</dbReference>
<feature type="region of interest" description="Disordered" evidence="5">
    <location>
        <begin position="483"/>
        <end position="510"/>
    </location>
</feature>
<feature type="region of interest" description="Disordered" evidence="5">
    <location>
        <begin position="21"/>
        <end position="48"/>
    </location>
</feature>
<dbReference type="PANTHER" id="PTHR12132:SF1">
    <property type="entry name" value="DNA REPAIR PROTEIN RAD52 HOMOLOG"/>
    <property type="match status" value="1"/>
</dbReference>
<evidence type="ECO:0000256" key="2">
    <source>
        <dbReference type="ARBA" id="ARBA00022763"/>
    </source>
</evidence>
<feature type="region of interest" description="Disordered" evidence="5">
    <location>
        <begin position="241"/>
        <end position="267"/>
    </location>
</feature>
<feature type="region of interest" description="Disordered" evidence="5">
    <location>
        <begin position="380"/>
        <end position="462"/>
    </location>
</feature>
<keyword evidence="4" id="KW-0234">DNA repair</keyword>
<dbReference type="InterPro" id="IPR007232">
    <property type="entry name" value="Rad52_Rad59_Rad22"/>
</dbReference>
<name>A0A1B9GWN4_9TREE</name>
<dbReference type="PANTHER" id="PTHR12132">
    <property type="entry name" value="DNA REPAIR AND RECOMBINATION PROTEIN RAD52, RAD59"/>
    <property type="match status" value="1"/>
</dbReference>
<dbReference type="FunFam" id="3.30.390.80:FF:000001">
    <property type="entry name" value="DNA repair protein RAD52 homolog"/>
    <property type="match status" value="1"/>
</dbReference>
<feature type="compositionally biased region" description="Polar residues" evidence="5">
    <location>
        <begin position="483"/>
        <end position="495"/>
    </location>
</feature>
<evidence type="ECO:0000256" key="1">
    <source>
        <dbReference type="ARBA" id="ARBA00006638"/>
    </source>
</evidence>
<reference evidence="6 7" key="1">
    <citation type="submission" date="2013-07" db="EMBL/GenBank/DDBJ databases">
        <title>The Genome Sequence of Cryptococcus heveanensis BCC8398.</title>
        <authorList>
            <consortium name="The Broad Institute Genome Sequencing Platform"/>
            <person name="Cuomo C."/>
            <person name="Litvintseva A."/>
            <person name="Chen Y."/>
            <person name="Heitman J."/>
            <person name="Sun S."/>
            <person name="Springer D."/>
            <person name="Dromer F."/>
            <person name="Young S.K."/>
            <person name="Zeng Q."/>
            <person name="Gargeya S."/>
            <person name="Fitzgerald M."/>
            <person name="Abouelleil A."/>
            <person name="Alvarado L."/>
            <person name="Berlin A.M."/>
            <person name="Chapman S.B."/>
            <person name="Dewar J."/>
            <person name="Goldberg J."/>
            <person name="Griggs A."/>
            <person name="Gujja S."/>
            <person name="Hansen M."/>
            <person name="Howarth C."/>
            <person name="Imamovic A."/>
            <person name="Larimer J."/>
            <person name="McCowan C."/>
            <person name="Murphy C."/>
            <person name="Pearson M."/>
            <person name="Priest M."/>
            <person name="Roberts A."/>
            <person name="Saif S."/>
            <person name="Shea T."/>
            <person name="Sykes S."/>
            <person name="Wortman J."/>
            <person name="Nusbaum C."/>
            <person name="Birren B."/>
        </authorList>
    </citation>
    <scope>NUCLEOTIDE SEQUENCE [LARGE SCALE GENOMIC DNA]</scope>
    <source>
        <strain evidence="6 7">BCC8398</strain>
    </source>
</reference>
<comment type="similarity">
    <text evidence="1">Belongs to the RAD52 family.</text>
</comment>
<evidence type="ECO:0000256" key="3">
    <source>
        <dbReference type="ARBA" id="ARBA00023172"/>
    </source>
</evidence>
<protein>
    <recommendedName>
        <fullName evidence="8">DNA repair and recombination protein RAD52</fullName>
    </recommendedName>
</protein>
<reference evidence="7" key="2">
    <citation type="submission" date="2013-12" db="EMBL/GenBank/DDBJ databases">
        <title>Evolution of pathogenesis and genome organization in the Tremellales.</title>
        <authorList>
            <person name="Cuomo C."/>
            <person name="Litvintseva A."/>
            <person name="Heitman J."/>
            <person name="Chen Y."/>
            <person name="Sun S."/>
            <person name="Springer D."/>
            <person name="Dromer F."/>
            <person name="Young S."/>
            <person name="Zeng Q."/>
            <person name="Chapman S."/>
            <person name="Gujja S."/>
            <person name="Saif S."/>
            <person name="Birren B."/>
        </authorList>
    </citation>
    <scope>NUCLEOTIDE SEQUENCE [LARGE SCALE GENOMIC DNA]</scope>
    <source>
        <strain evidence="7">BCC8398</strain>
    </source>
</reference>
<dbReference type="EMBL" id="KI669499">
    <property type="protein sequence ID" value="OCF35315.1"/>
    <property type="molecule type" value="Genomic_DNA"/>
</dbReference>
<dbReference type="OrthoDB" id="206565at2759"/>
<dbReference type="Gene3D" id="3.30.390.80">
    <property type="entry name" value="DNA repair protein Rad52/59/22"/>
    <property type="match status" value="1"/>
</dbReference>
<evidence type="ECO:0000313" key="7">
    <source>
        <dbReference type="Proteomes" id="UP000092666"/>
    </source>
</evidence>
<proteinExistence type="inferred from homology"/>
<gene>
    <name evidence="6" type="ORF">I316_02861</name>
</gene>
<dbReference type="GO" id="GO:0005634">
    <property type="term" value="C:nucleus"/>
    <property type="evidence" value="ECO:0007669"/>
    <property type="project" value="TreeGrafter"/>
</dbReference>
<sequence length="632" mass="67131">MQQPNYSSRLIEEYEDRKPRYQAQTPGFRPPHLALPRFSTPHSRPGSRGLMVDPNESFMSEVGGGGGGAGNQSYFGSTQGVSSWSEERVQQLQARLARKLGPEYVTQRPGPGGGPKLSYIEGWKVINLANEVFGFNGWSSSIVSLRTDFIDEKEGGRVSVNVTAIIRITLQDGCSHEDVGCGQGENIRGKAAALDKAQKEAVTDATKRALRTFGNVLGNCLYDKEYTKEVVKMKVPPAKFNQDNLERRPEFTPAGAPNQAGPSSRPAIPVQTANIPPRTIVPLGQPQQPPREIPIVAPGTPLRSINDLPGDVFMDESFDAEFIDMGSDSFLDQIDEQSLQVDKAAPGGPSRVASNAQLAQNAQAGPSRLGQINTVPTYQHRHRPEMPSGDMTSRQADPRSTHLQEVAGSGPHAQGNVNPKPNSGSSNQGNTSAPSSYTLPDAPKSGNVGALSNAGTNMKFEPNNASKDAAAARRLAMASAFSNDTNNNASVTSHTAPPIRAESPHIPSGGIDAVAAKAMNKARAEGHNLRLNESGYNEQGENVVYGGFASARGIKRGGNDATGERFSASPTKPSSNGQSLGSNQNHQGLVGGFNRQGPRMALGELNVDGHGPAGSGIRSGNDDSTFKRSRIS</sequence>
<dbReference type="STRING" id="1296120.A0A1B9GWN4"/>
<dbReference type="GO" id="GO:0000724">
    <property type="term" value="P:double-strand break repair via homologous recombination"/>
    <property type="evidence" value="ECO:0007669"/>
    <property type="project" value="TreeGrafter"/>
</dbReference>
<keyword evidence="7" id="KW-1185">Reference proteome</keyword>
<dbReference type="GO" id="GO:0006312">
    <property type="term" value="P:mitotic recombination"/>
    <property type="evidence" value="ECO:0007669"/>
    <property type="project" value="TreeGrafter"/>
</dbReference>
<evidence type="ECO:0008006" key="8">
    <source>
        <dbReference type="Google" id="ProtNLM"/>
    </source>
</evidence>
<organism evidence="6 7">
    <name type="scientific">Kwoniella heveanensis BCC8398</name>
    <dbReference type="NCBI Taxonomy" id="1296120"/>
    <lineage>
        <taxon>Eukaryota</taxon>
        <taxon>Fungi</taxon>
        <taxon>Dikarya</taxon>
        <taxon>Basidiomycota</taxon>
        <taxon>Agaricomycotina</taxon>
        <taxon>Tremellomycetes</taxon>
        <taxon>Tremellales</taxon>
        <taxon>Cryptococcaceae</taxon>
        <taxon>Kwoniella</taxon>
    </lineage>
</organism>
<feature type="compositionally biased region" description="Low complexity" evidence="5">
    <location>
        <begin position="574"/>
        <end position="588"/>
    </location>
</feature>
<keyword evidence="3" id="KW-0233">DNA recombination</keyword>
<evidence type="ECO:0000313" key="6">
    <source>
        <dbReference type="EMBL" id="OCF35315.1"/>
    </source>
</evidence>
<evidence type="ECO:0000256" key="4">
    <source>
        <dbReference type="ARBA" id="ARBA00023204"/>
    </source>
</evidence>
<accession>A0A1B9GWN4</accession>
<dbReference type="GO" id="GO:0003697">
    <property type="term" value="F:single-stranded DNA binding"/>
    <property type="evidence" value="ECO:0007669"/>
    <property type="project" value="UniProtKB-ARBA"/>
</dbReference>
<dbReference type="AlphaFoldDB" id="A0A1B9GWN4"/>
<feature type="region of interest" description="Disordered" evidence="5">
    <location>
        <begin position="281"/>
        <end position="301"/>
    </location>
</feature>
<feature type="compositionally biased region" description="Polar residues" evidence="5">
    <location>
        <begin position="415"/>
        <end position="438"/>
    </location>
</feature>
<feature type="region of interest" description="Disordered" evidence="5">
    <location>
        <begin position="556"/>
        <end position="632"/>
    </location>
</feature>
<dbReference type="InterPro" id="IPR042525">
    <property type="entry name" value="Rad52_Rad59_Rad22_sf"/>
</dbReference>